<organism evidence="1 2">
    <name type="scientific">Zingiber officinale</name>
    <name type="common">Ginger</name>
    <name type="synonym">Amomum zingiber</name>
    <dbReference type="NCBI Taxonomy" id="94328"/>
    <lineage>
        <taxon>Eukaryota</taxon>
        <taxon>Viridiplantae</taxon>
        <taxon>Streptophyta</taxon>
        <taxon>Embryophyta</taxon>
        <taxon>Tracheophyta</taxon>
        <taxon>Spermatophyta</taxon>
        <taxon>Magnoliopsida</taxon>
        <taxon>Liliopsida</taxon>
        <taxon>Zingiberales</taxon>
        <taxon>Zingiberaceae</taxon>
        <taxon>Zingiber</taxon>
    </lineage>
</organism>
<dbReference type="AlphaFoldDB" id="A0A8J5LDE0"/>
<dbReference type="InterPro" id="IPR011989">
    <property type="entry name" value="ARM-like"/>
</dbReference>
<dbReference type="InterPro" id="IPR016024">
    <property type="entry name" value="ARM-type_fold"/>
</dbReference>
<dbReference type="Proteomes" id="UP000734854">
    <property type="component" value="Unassembled WGS sequence"/>
</dbReference>
<dbReference type="SUPFAM" id="SSF48371">
    <property type="entry name" value="ARM repeat"/>
    <property type="match status" value="1"/>
</dbReference>
<comment type="caution">
    <text evidence="1">The sequence shown here is derived from an EMBL/GenBank/DDBJ whole genome shotgun (WGS) entry which is preliminary data.</text>
</comment>
<dbReference type="Gene3D" id="1.25.10.10">
    <property type="entry name" value="Leucine-rich Repeat Variant"/>
    <property type="match status" value="1"/>
</dbReference>
<accession>A0A8J5LDE0</accession>
<proteinExistence type="predicted"/>
<evidence type="ECO:0000313" key="2">
    <source>
        <dbReference type="Proteomes" id="UP000734854"/>
    </source>
</evidence>
<name>A0A8J5LDE0_ZINOF</name>
<keyword evidence="2" id="KW-1185">Reference proteome</keyword>
<evidence type="ECO:0000313" key="1">
    <source>
        <dbReference type="EMBL" id="KAG6514279.1"/>
    </source>
</evidence>
<gene>
    <name evidence="1" type="ORF">ZIOFF_024627</name>
</gene>
<dbReference type="PANTHER" id="PTHR46043:SF9">
    <property type="entry name" value="ARM REPEAT SUPERFAMILY PROTEIN"/>
    <property type="match status" value="1"/>
</dbReference>
<reference evidence="1 2" key="1">
    <citation type="submission" date="2020-08" db="EMBL/GenBank/DDBJ databases">
        <title>Plant Genome Project.</title>
        <authorList>
            <person name="Zhang R.-G."/>
        </authorList>
    </citation>
    <scope>NUCLEOTIDE SEQUENCE [LARGE SCALE GENOMIC DNA]</scope>
    <source>
        <tissue evidence="1">Rhizome</tissue>
    </source>
</reference>
<sequence length="110" mass="11833">MESASFVAQEKVVLSIQKLSTAVVTSRSIVGHGGIPPLIDLCQVGNSISQSTTTATLKNLLTMPEVRQTLVDEGIVNVMINVLDYDVVLGLKEQATECLLQLTSGTEKFR</sequence>
<dbReference type="PANTHER" id="PTHR46043">
    <property type="entry name" value="ARM REPEAT SUPERFAMILY PROTEIN"/>
    <property type="match status" value="1"/>
</dbReference>
<dbReference type="EMBL" id="JACMSC010000007">
    <property type="protein sequence ID" value="KAG6514279.1"/>
    <property type="molecule type" value="Genomic_DNA"/>
</dbReference>
<protein>
    <submittedName>
        <fullName evidence="1">Uncharacterized protein</fullName>
    </submittedName>
</protein>